<sequence>MRDFTRDLPPHTQLWMGENDLFLEVYPGTDQKRPPLLFVHGAFTGSWMWSKYLPHFIQAGWTCMAMNLRSHYKSRSMDLTRITFEDYLQDIQEVLSICETPPVLIGFSMGGILGQKIAEKHPLSGLVLIDPVISREVHELVPYPALDSRTFGGVVPAPAREEERSMDESPEDILFQRKYLSMEAGQAFAAFVFSAQSNGISVNAQAITCPTLVIHANNSEQDHQRGAKMAELYRAEHVGLWNTTHTGLLVGQRYREGADAVLDWLDRHF</sequence>
<name>A0A511MZD3_DEIC1</name>
<reference evidence="2 3" key="1">
    <citation type="submission" date="2019-07" db="EMBL/GenBank/DDBJ databases">
        <title>Whole genome shotgun sequence of Deinococcus cellulosilyticus NBRC 106333.</title>
        <authorList>
            <person name="Hosoyama A."/>
            <person name="Uohara A."/>
            <person name="Ohji S."/>
            <person name="Ichikawa N."/>
        </authorList>
    </citation>
    <scope>NUCLEOTIDE SEQUENCE [LARGE SCALE GENOMIC DNA]</scope>
    <source>
        <strain evidence="2 3">NBRC 106333</strain>
    </source>
</reference>
<dbReference type="PANTHER" id="PTHR43194:SF2">
    <property type="entry name" value="PEROXISOMAL MEMBRANE PROTEIN LPX1"/>
    <property type="match status" value="1"/>
</dbReference>
<proteinExistence type="predicted"/>
<dbReference type="EMBL" id="BJXB01000004">
    <property type="protein sequence ID" value="GEM45496.1"/>
    <property type="molecule type" value="Genomic_DNA"/>
</dbReference>
<dbReference type="InterPro" id="IPR029058">
    <property type="entry name" value="AB_hydrolase_fold"/>
</dbReference>
<dbReference type="SUPFAM" id="SSF53474">
    <property type="entry name" value="alpha/beta-Hydrolases"/>
    <property type="match status" value="1"/>
</dbReference>
<evidence type="ECO:0000259" key="1">
    <source>
        <dbReference type="Pfam" id="PF12697"/>
    </source>
</evidence>
<protein>
    <recommendedName>
        <fullName evidence="1">AB hydrolase-1 domain-containing protein</fullName>
    </recommendedName>
</protein>
<dbReference type="AlphaFoldDB" id="A0A511MZD3"/>
<organism evidence="2 3">
    <name type="scientific">Deinococcus cellulosilyticus (strain DSM 18568 / NBRC 106333 / KACC 11606 / 5516J-15)</name>
    <dbReference type="NCBI Taxonomy" id="1223518"/>
    <lineage>
        <taxon>Bacteria</taxon>
        <taxon>Thermotogati</taxon>
        <taxon>Deinococcota</taxon>
        <taxon>Deinococci</taxon>
        <taxon>Deinococcales</taxon>
        <taxon>Deinococcaceae</taxon>
        <taxon>Deinococcus</taxon>
    </lineage>
</organism>
<dbReference type="OrthoDB" id="9775557at2"/>
<dbReference type="PANTHER" id="PTHR43194">
    <property type="entry name" value="HYDROLASE ALPHA/BETA FOLD FAMILY"/>
    <property type="match status" value="1"/>
</dbReference>
<dbReference type="Gene3D" id="3.40.50.1820">
    <property type="entry name" value="alpha/beta hydrolase"/>
    <property type="match status" value="1"/>
</dbReference>
<gene>
    <name evidence="2" type="ORF">DC3_11310</name>
</gene>
<comment type="caution">
    <text evidence="2">The sequence shown here is derived from an EMBL/GenBank/DDBJ whole genome shotgun (WGS) entry which is preliminary data.</text>
</comment>
<feature type="domain" description="AB hydrolase-1" evidence="1">
    <location>
        <begin position="36"/>
        <end position="246"/>
    </location>
</feature>
<dbReference type="InterPro" id="IPR000073">
    <property type="entry name" value="AB_hydrolase_1"/>
</dbReference>
<evidence type="ECO:0000313" key="2">
    <source>
        <dbReference type="EMBL" id="GEM45496.1"/>
    </source>
</evidence>
<evidence type="ECO:0000313" key="3">
    <source>
        <dbReference type="Proteomes" id="UP000321306"/>
    </source>
</evidence>
<keyword evidence="3" id="KW-1185">Reference proteome</keyword>
<dbReference type="Pfam" id="PF12697">
    <property type="entry name" value="Abhydrolase_6"/>
    <property type="match status" value="1"/>
</dbReference>
<dbReference type="Proteomes" id="UP000321306">
    <property type="component" value="Unassembled WGS sequence"/>
</dbReference>
<dbReference type="RefSeq" id="WP_146882954.1">
    <property type="nucleotide sequence ID" value="NZ_BJXB01000004.1"/>
</dbReference>
<dbReference type="InterPro" id="IPR050228">
    <property type="entry name" value="Carboxylesterase_BioH"/>
</dbReference>
<accession>A0A511MZD3</accession>